<dbReference type="SUPFAM" id="SSF53850">
    <property type="entry name" value="Periplasmic binding protein-like II"/>
    <property type="match status" value="1"/>
</dbReference>
<accession>A0AAN1RU07</accession>
<sequence>MRSIFVRTLAAAAAIGLSVSLAHAQSGAPAWPSKNIRYIVPFSPGGVSDGVARLMAEQLSARLGQSVVVENKPGVSGIVGTQLVARAEPDGYTLVGGTITTHAVNPFFIKSLGYDPVKDFTPIGLVGMVSNALVVRADSPFNTVQQVIDAARADPDGLTYGTAGAGTSQHLSGQLFQSISHTRLRQIVYKGGSQAMVDLIGGQIDMVFETVAAARPMIDSKRVKVLGVTAAKPLADLPGVRPLAELGLPGFEMQSWQGIFAPAGTPAPVVERLGREIAAIVNSPDVRAKLLMLGVAPDGRSSAEFSAFQRSEIEKWGKVITDAGIQAD</sequence>
<evidence type="ECO:0000256" key="2">
    <source>
        <dbReference type="SAM" id="SignalP"/>
    </source>
</evidence>
<organism evidence="3 4">
    <name type="scientific">Bordetella hinzii</name>
    <dbReference type="NCBI Taxonomy" id="103855"/>
    <lineage>
        <taxon>Bacteria</taxon>
        <taxon>Pseudomonadati</taxon>
        <taxon>Pseudomonadota</taxon>
        <taxon>Betaproteobacteria</taxon>
        <taxon>Burkholderiales</taxon>
        <taxon>Alcaligenaceae</taxon>
        <taxon>Bordetella</taxon>
    </lineage>
</organism>
<protein>
    <submittedName>
        <fullName evidence="3">Tripartite tricarboxylate transporter substrate binding protein</fullName>
    </submittedName>
</protein>
<gene>
    <name evidence="3" type="ORF">CS347_04190</name>
</gene>
<dbReference type="GeneID" id="92996894"/>
<proteinExistence type="inferred from homology"/>
<reference evidence="4" key="1">
    <citation type="submission" date="2017-10" db="EMBL/GenBank/DDBJ databases">
        <title>Whole genome sequencing of various Bordetella species.</title>
        <authorList>
            <person name="Weigand M.R."/>
            <person name="Loparev V."/>
            <person name="Peng Y."/>
            <person name="Bowden K.E."/>
            <person name="Tondella M.L."/>
            <person name="Williams M.M."/>
        </authorList>
    </citation>
    <scope>NUCLEOTIDE SEQUENCE [LARGE SCALE GENOMIC DNA]</scope>
    <source>
        <strain evidence="4">H720</strain>
    </source>
</reference>
<evidence type="ECO:0000313" key="4">
    <source>
        <dbReference type="Proteomes" id="UP000282741"/>
    </source>
</evidence>
<feature type="chain" id="PRO_5043040703" evidence="2">
    <location>
        <begin position="25"/>
        <end position="328"/>
    </location>
</feature>
<dbReference type="PANTHER" id="PTHR42928:SF5">
    <property type="entry name" value="BLR1237 PROTEIN"/>
    <property type="match status" value="1"/>
</dbReference>
<name>A0AAN1RU07_9BORD</name>
<dbReference type="Gene3D" id="3.40.190.10">
    <property type="entry name" value="Periplasmic binding protein-like II"/>
    <property type="match status" value="1"/>
</dbReference>
<dbReference type="InterPro" id="IPR042100">
    <property type="entry name" value="Bug_dom1"/>
</dbReference>
<evidence type="ECO:0000313" key="3">
    <source>
        <dbReference type="EMBL" id="AZW16038.1"/>
    </source>
</evidence>
<dbReference type="Proteomes" id="UP000282741">
    <property type="component" value="Chromosome"/>
</dbReference>
<dbReference type="PANTHER" id="PTHR42928">
    <property type="entry name" value="TRICARBOXYLATE-BINDING PROTEIN"/>
    <property type="match status" value="1"/>
</dbReference>
<dbReference type="AlphaFoldDB" id="A0AAN1RU07"/>
<dbReference type="InterPro" id="IPR005064">
    <property type="entry name" value="BUG"/>
</dbReference>
<feature type="signal peptide" evidence="2">
    <location>
        <begin position="1"/>
        <end position="24"/>
    </location>
</feature>
<dbReference type="Gene3D" id="3.40.190.150">
    <property type="entry name" value="Bordetella uptake gene, domain 1"/>
    <property type="match status" value="1"/>
</dbReference>
<dbReference type="EMBL" id="CP024172">
    <property type="protein sequence ID" value="AZW16038.1"/>
    <property type="molecule type" value="Genomic_DNA"/>
</dbReference>
<keyword evidence="2" id="KW-0732">Signal</keyword>
<dbReference type="PIRSF" id="PIRSF017082">
    <property type="entry name" value="YflP"/>
    <property type="match status" value="1"/>
</dbReference>
<dbReference type="KEGG" id="bhz:ACR54_00807"/>
<comment type="similarity">
    <text evidence="1">Belongs to the UPF0065 (bug) family.</text>
</comment>
<evidence type="ECO:0000256" key="1">
    <source>
        <dbReference type="ARBA" id="ARBA00006987"/>
    </source>
</evidence>
<dbReference type="Pfam" id="PF03401">
    <property type="entry name" value="TctC"/>
    <property type="match status" value="1"/>
</dbReference>
<dbReference type="RefSeq" id="WP_029578385.1">
    <property type="nucleotide sequence ID" value="NZ_CP012076.1"/>
</dbReference>
<dbReference type="CDD" id="cd13578">
    <property type="entry name" value="PBP2_Bug27"/>
    <property type="match status" value="1"/>
</dbReference>